<dbReference type="InterPro" id="IPR051712">
    <property type="entry name" value="ARTD-AVP"/>
</dbReference>
<evidence type="ECO:0000313" key="3">
    <source>
        <dbReference type="EMBL" id="CAI4017311.1"/>
    </source>
</evidence>
<dbReference type="PANTHER" id="PTHR45740">
    <property type="entry name" value="POLY [ADP-RIBOSE] POLYMERASE"/>
    <property type="match status" value="1"/>
</dbReference>
<dbReference type="EMBL" id="CAMXCT020006629">
    <property type="protein sequence ID" value="CAL1170686.1"/>
    <property type="molecule type" value="Genomic_DNA"/>
</dbReference>
<protein>
    <recommendedName>
        <fullName evidence="2">PARP catalytic domain-containing protein</fullName>
    </recommendedName>
</protein>
<organism evidence="3">
    <name type="scientific">Cladocopium goreaui</name>
    <dbReference type="NCBI Taxonomy" id="2562237"/>
    <lineage>
        <taxon>Eukaryota</taxon>
        <taxon>Sar</taxon>
        <taxon>Alveolata</taxon>
        <taxon>Dinophyceae</taxon>
        <taxon>Suessiales</taxon>
        <taxon>Symbiodiniaceae</taxon>
        <taxon>Cladocopium</taxon>
    </lineage>
</organism>
<keyword evidence="5" id="KW-1185">Reference proteome</keyword>
<dbReference type="Gene3D" id="3.90.228.10">
    <property type="match status" value="1"/>
</dbReference>
<dbReference type="InterPro" id="IPR012317">
    <property type="entry name" value="Poly(ADP-ribose)pol_cat_dom"/>
</dbReference>
<dbReference type="Pfam" id="PF00644">
    <property type="entry name" value="PARP"/>
    <property type="match status" value="1"/>
</dbReference>
<gene>
    <name evidence="3" type="ORF">C1SCF055_LOCUS41965</name>
</gene>
<feature type="compositionally biased region" description="Low complexity" evidence="1">
    <location>
        <begin position="454"/>
        <end position="464"/>
    </location>
</feature>
<evidence type="ECO:0000259" key="2">
    <source>
        <dbReference type="Pfam" id="PF00644"/>
    </source>
</evidence>
<evidence type="ECO:0000256" key="1">
    <source>
        <dbReference type="SAM" id="MobiDB-lite"/>
    </source>
</evidence>
<dbReference type="AlphaFoldDB" id="A0A9P1DXI1"/>
<accession>A0A9P1DXI1</accession>
<evidence type="ECO:0000313" key="5">
    <source>
        <dbReference type="Proteomes" id="UP001152797"/>
    </source>
</evidence>
<name>A0A9P1DXI1_9DINO</name>
<dbReference type="SUPFAM" id="SSF56399">
    <property type="entry name" value="ADP-ribosylation"/>
    <property type="match status" value="1"/>
</dbReference>
<dbReference type="Proteomes" id="UP001152797">
    <property type="component" value="Unassembled WGS sequence"/>
</dbReference>
<reference evidence="3" key="1">
    <citation type="submission" date="2022-10" db="EMBL/GenBank/DDBJ databases">
        <authorList>
            <person name="Chen Y."/>
            <person name="Dougan E. K."/>
            <person name="Chan C."/>
            <person name="Rhodes N."/>
            <person name="Thang M."/>
        </authorList>
    </citation>
    <scope>NUCLEOTIDE SEQUENCE</scope>
</reference>
<feature type="domain" description="PARP catalytic" evidence="2">
    <location>
        <begin position="738"/>
        <end position="886"/>
    </location>
</feature>
<dbReference type="OrthoDB" id="10662535at2759"/>
<dbReference type="EMBL" id="CAMXCT010006629">
    <property type="protein sequence ID" value="CAI4017311.1"/>
    <property type="molecule type" value="Genomic_DNA"/>
</dbReference>
<dbReference type="PANTHER" id="PTHR45740:SF2">
    <property type="entry name" value="POLY [ADP-RIBOSE] POLYMERASE"/>
    <property type="match status" value="1"/>
</dbReference>
<dbReference type="EMBL" id="CAMXCT030006629">
    <property type="protein sequence ID" value="CAL4804623.1"/>
    <property type="molecule type" value="Genomic_DNA"/>
</dbReference>
<dbReference type="GO" id="GO:0003950">
    <property type="term" value="F:NAD+ poly-ADP-ribosyltransferase activity"/>
    <property type="evidence" value="ECO:0007669"/>
    <property type="project" value="InterPro"/>
</dbReference>
<comment type="caution">
    <text evidence="3">The sequence shown here is derived from an EMBL/GenBank/DDBJ whole genome shotgun (WGS) entry which is preliminary data.</text>
</comment>
<sequence length="888" mass="98221">MGGCFGCSARCYRPGDEVFFGRSGTYNLPAFGDRGLVKKTTCRGVVVDFGEKGLLLLNFADILPQQPLPDDCSVGTKLHYGGPKREYENGDVLNFGDVGEISGTCGSSKTEADRLIIKFVGHQNAKRIRRALLFSELSIPGGYRLGERVYWCGSAWALADGDRLQFGQEGEIAGCTDVCDGMDKERVAVLFKGNKQPVAMHLVEISRVAPSIPGGLQVGDKVYYAWPNWTAPDGSTLTFGTEGKVAGCSCAGDGSHDEQLWVKFGDAFACIELNQITTEPPSIPGGFKLGEPLFYCGPSRSCNEGVLSFGEIGEVTGRAAFCHGIALLFPSNQDSLDVKVTEVCGEKPWIPGSFDHGEQVFYTGPCCSFPGGDLLVYGALGQVVGRSCLGDEGDDQRVAAVFQGNMHPSVVCLSQVSREVPADLHAYLKQQLERADANMHQPSPRRAASREQRFASFPSSSSTSTADVKIDWKEGPFHLLQQNFRFSGLEATRGTVLEDMAPFAEIASVYRTAKDARLTPIIEDANKAARLQVKLAHESGDLALLSEIAREAEECGWTDLCASAVSELEQASLPVLLDHCRENDVLAHRAIYRHATSRGMLNLAEKAHLRFHSTSNATPDSEFQRSRTDEELHQCQDAGLKEKMQLLLDETYTAWGGYGPATRTRDRTDQPMAERLEVDNVVVLSNTKMYLKYLIRQQIINLEMPQSAQTDWSVRTSSTSPISKHHQDLERRHPRTSKDLRRDLNECYLWHGTGPKQVESISRKGFDLQQAGSGRGSLFGRGLYFAESCLKADEYAKKNDREQLVTQKHPHRAMWQLFALILCRVTLGNVNYCDVEDPTAIRESLRSSCRASTDFYHSVLGDREKTRKTFREFVIFDENQAFPEYIAP</sequence>
<evidence type="ECO:0000313" key="4">
    <source>
        <dbReference type="EMBL" id="CAL1170686.1"/>
    </source>
</evidence>
<dbReference type="GO" id="GO:1990404">
    <property type="term" value="F:NAD+-protein mono-ADP-ribosyltransferase activity"/>
    <property type="evidence" value="ECO:0007669"/>
    <property type="project" value="TreeGrafter"/>
</dbReference>
<proteinExistence type="predicted"/>
<feature type="compositionally biased region" description="Basic and acidic residues" evidence="1">
    <location>
        <begin position="725"/>
        <end position="735"/>
    </location>
</feature>
<dbReference type="GO" id="GO:0005634">
    <property type="term" value="C:nucleus"/>
    <property type="evidence" value="ECO:0007669"/>
    <property type="project" value="TreeGrafter"/>
</dbReference>
<reference evidence="4" key="2">
    <citation type="submission" date="2024-04" db="EMBL/GenBank/DDBJ databases">
        <authorList>
            <person name="Chen Y."/>
            <person name="Shah S."/>
            <person name="Dougan E. K."/>
            <person name="Thang M."/>
            <person name="Chan C."/>
        </authorList>
    </citation>
    <scope>NUCLEOTIDE SEQUENCE [LARGE SCALE GENOMIC DNA]</scope>
</reference>
<feature type="region of interest" description="Disordered" evidence="1">
    <location>
        <begin position="436"/>
        <end position="464"/>
    </location>
</feature>
<feature type="region of interest" description="Disordered" evidence="1">
    <location>
        <begin position="714"/>
        <end position="735"/>
    </location>
</feature>